<feature type="repeat" description="TPR" evidence="3">
    <location>
        <begin position="671"/>
        <end position="704"/>
    </location>
</feature>
<dbReference type="OrthoDB" id="9991614at2759"/>
<accession>A0A814I7A3</accession>
<keyword evidence="1" id="KW-0677">Repeat</keyword>
<evidence type="ECO:0000313" key="6">
    <source>
        <dbReference type="Proteomes" id="UP000663828"/>
    </source>
</evidence>
<dbReference type="SUPFAM" id="SSF56399">
    <property type="entry name" value="ADP-ribosylation"/>
    <property type="match status" value="1"/>
</dbReference>
<sequence length="726" mass="82600">MGANKSSNTKDANEPSLPGPTTILDRRCISILKAKNAVLICLNVNNNTDDKSKNWQQVIAGLQRVVTSIITHSDTEQCFEFINSVNYTKVCIVLPGSLGQQFVPRIHDLSQIDSILIYSENKPDDEQWSKGFSKVQGVFTEVPTISEALKQAARNCEQNAMPVSLLGSNKNFSQLDFSFVYIQIVKEIIFARNYDDKDMKEFISNCRELFADNPEEMKQIKEFESKYRSETPIWWYTNDCFIRPMLDRALRMMNAEILTHISFFIADLYKQIEELHKEQHQAQSTTLTVYCAQGLSKADFEQVKKSQRGLMSFNSFLLTNKISKPSLDYAQNVGTKGDTVGIMFVIKIEPSQSNPPFASISAVSHSHAEDDILFAMHSTFRITDIKRLTANNRLQEVYLTPVGNNDKDLTAVKNTIRQETFPDKQGWARLAEVLVKLNYLDQAEHIYLIVLNQIEEMNEKANIFHQLCAIKEKQERYAEAATFYEQLAAFYRDNPPNDQLELANVYFSLGATYYKLGNSLQALAAHKEAVTIREKSLPAEHLDLAKSYEIISSIYTSMGDYQAALPYLEKDLAINQKLTPSNHAYFIKSCMNIGMVCFSLQDYPKALSYYEKVLEIQTKTLPANHRDFAKTYNNLGAVHNSMSEYQKGLVCHEKALAIREKTLSSNHPDFGTSYNNIGVTYENMGDYAKACTFFERAIQFGERTLPADHPALQVRRDNLARAKKLL</sequence>
<protein>
    <submittedName>
        <fullName evidence="5">Uncharacterized protein</fullName>
    </submittedName>
</protein>
<dbReference type="Gene3D" id="1.25.40.10">
    <property type="entry name" value="Tetratricopeptide repeat domain"/>
    <property type="match status" value="2"/>
</dbReference>
<organism evidence="5 6">
    <name type="scientific">Adineta ricciae</name>
    <name type="common">Rotifer</name>
    <dbReference type="NCBI Taxonomy" id="249248"/>
    <lineage>
        <taxon>Eukaryota</taxon>
        <taxon>Metazoa</taxon>
        <taxon>Spiralia</taxon>
        <taxon>Gnathifera</taxon>
        <taxon>Rotifera</taxon>
        <taxon>Eurotatoria</taxon>
        <taxon>Bdelloidea</taxon>
        <taxon>Adinetida</taxon>
        <taxon>Adinetidae</taxon>
        <taxon>Adineta</taxon>
    </lineage>
</organism>
<dbReference type="PANTHER" id="PTHR45641">
    <property type="entry name" value="TETRATRICOPEPTIDE REPEAT PROTEIN (AFU_ORTHOLOGUE AFUA_6G03870)"/>
    <property type="match status" value="1"/>
</dbReference>
<dbReference type="PANTHER" id="PTHR45641:SF19">
    <property type="entry name" value="NEPHROCYSTIN-3"/>
    <property type="match status" value="1"/>
</dbReference>
<evidence type="ECO:0000256" key="2">
    <source>
        <dbReference type="ARBA" id="ARBA00022803"/>
    </source>
</evidence>
<dbReference type="EMBL" id="CAJNOR010000844">
    <property type="protein sequence ID" value="CAF1020076.1"/>
    <property type="molecule type" value="Genomic_DNA"/>
</dbReference>
<gene>
    <name evidence="4" type="ORF">EDS130_LOCUS8720</name>
    <name evidence="5" type="ORF">XAT740_LOCUS14185</name>
</gene>
<feature type="repeat" description="TPR" evidence="3">
    <location>
        <begin position="545"/>
        <end position="578"/>
    </location>
</feature>
<feature type="repeat" description="TPR" evidence="3">
    <location>
        <begin position="629"/>
        <end position="662"/>
    </location>
</feature>
<dbReference type="Gene3D" id="3.90.176.10">
    <property type="entry name" value="Toxin ADP-ribosyltransferase, Chain A, domain 1"/>
    <property type="match status" value="1"/>
</dbReference>
<dbReference type="Proteomes" id="UP000663852">
    <property type="component" value="Unassembled WGS sequence"/>
</dbReference>
<dbReference type="SUPFAM" id="SSF48452">
    <property type="entry name" value="TPR-like"/>
    <property type="match status" value="2"/>
</dbReference>
<reference evidence="5" key="1">
    <citation type="submission" date="2021-02" db="EMBL/GenBank/DDBJ databases">
        <authorList>
            <person name="Nowell W R."/>
        </authorList>
    </citation>
    <scope>NUCLEOTIDE SEQUENCE</scope>
</reference>
<dbReference type="AlphaFoldDB" id="A0A814I7A3"/>
<evidence type="ECO:0000313" key="4">
    <source>
        <dbReference type="EMBL" id="CAF0879590.1"/>
    </source>
</evidence>
<keyword evidence="6" id="KW-1185">Reference proteome</keyword>
<evidence type="ECO:0000256" key="1">
    <source>
        <dbReference type="ARBA" id="ARBA00022737"/>
    </source>
</evidence>
<keyword evidence="2 3" id="KW-0802">TPR repeat</keyword>
<dbReference type="Pfam" id="PF13374">
    <property type="entry name" value="TPR_10"/>
    <property type="match status" value="1"/>
</dbReference>
<name>A0A814I7A3_ADIRI</name>
<feature type="repeat" description="TPR" evidence="3">
    <location>
        <begin position="503"/>
        <end position="536"/>
    </location>
</feature>
<comment type="caution">
    <text evidence="5">The sequence shown here is derived from an EMBL/GenBank/DDBJ whole genome shotgun (WGS) entry which is preliminary data.</text>
</comment>
<dbReference type="EMBL" id="CAJNOJ010000028">
    <property type="protein sequence ID" value="CAF0879590.1"/>
    <property type="molecule type" value="Genomic_DNA"/>
</dbReference>
<dbReference type="InterPro" id="IPR011990">
    <property type="entry name" value="TPR-like_helical_dom_sf"/>
</dbReference>
<evidence type="ECO:0000313" key="5">
    <source>
        <dbReference type="EMBL" id="CAF1020076.1"/>
    </source>
</evidence>
<feature type="repeat" description="TPR" evidence="3">
    <location>
        <begin position="587"/>
        <end position="620"/>
    </location>
</feature>
<dbReference type="InterPro" id="IPR019734">
    <property type="entry name" value="TPR_rpt"/>
</dbReference>
<dbReference type="Pfam" id="PF13424">
    <property type="entry name" value="TPR_12"/>
    <property type="match status" value="2"/>
</dbReference>
<dbReference type="Proteomes" id="UP000663828">
    <property type="component" value="Unassembled WGS sequence"/>
</dbReference>
<proteinExistence type="predicted"/>
<dbReference type="SMART" id="SM00028">
    <property type="entry name" value="TPR"/>
    <property type="match status" value="6"/>
</dbReference>
<evidence type="ECO:0000256" key="3">
    <source>
        <dbReference type="PROSITE-ProRule" id="PRU00339"/>
    </source>
</evidence>
<dbReference type="PROSITE" id="PS50005">
    <property type="entry name" value="TPR"/>
    <property type="match status" value="5"/>
</dbReference>